<keyword evidence="1" id="KW-1133">Transmembrane helix</keyword>
<dbReference type="GO" id="GO:0080120">
    <property type="term" value="P:CAAX-box protein maturation"/>
    <property type="evidence" value="ECO:0007669"/>
    <property type="project" value="UniProtKB-ARBA"/>
</dbReference>
<keyword evidence="1" id="KW-0472">Membrane</keyword>
<evidence type="ECO:0000313" key="3">
    <source>
        <dbReference type="EMBL" id="GGM15193.1"/>
    </source>
</evidence>
<sequence length="304" mass="32123">MTPAVYAPHRAFVAPARGSNDLGRLVMGILAVEFLFGIGLSLFSHLIESAAPDLAHNVLYGLTPAGLSIQLATFGLFAGSLALVMRRAHGRPLASAIGPLGPAAANLILAAAAVSVLYLALEILPPWWSAATLQDGPGLVAWTLALPFGLAAILVQVSAEELFYRGYIQQQLAARFDSPLVWMLVPNLLFAAAHWDNGGTSEESLQYVIWALFFGLAASDLTARTGNLGAAIGLHLANNAYAFLFFGEVGAPDSGLALLLFAPEPMTEMVQAPAAPAGVLNIYLLIDVTIVWLSWLAARVAIRR</sequence>
<feature type="transmembrane region" description="Helical" evidence="1">
    <location>
        <begin position="25"/>
        <end position="47"/>
    </location>
</feature>
<organism evidence="3 4">
    <name type="scientific">Pseudooceanicola nanhaiensis</name>
    <dbReference type="NCBI Taxonomy" id="375761"/>
    <lineage>
        <taxon>Bacteria</taxon>
        <taxon>Pseudomonadati</taxon>
        <taxon>Pseudomonadota</taxon>
        <taxon>Alphaproteobacteria</taxon>
        <taxon>Rhodobacterales</taxon>
        <taxon>Paracoccaceae</taxon>
        <taxon>Pseudooceanicola</taxon>
    </lineage>
</organism>
<feature type="transmembrane region" description="Helical" evidence="1">
    <location>
        <begin position="179"/>
        <end position="195"/>
    </location>
</feature>
<protein>
    <recommendedName>
        <fullName evidence="2">CAAX prenyl protease 2/Lysostaphin resistance protein A-like domain-containing protein</fullName>
    </recommendedName>
</protein>
<reference evidence="3" key="1">
    <citation type="journal article" date="2014" name="Int. J. Syst. Evol. Microbiol.">
        <title>Complete genome sequence of Corynebacterium casei LMG S-19264T (=DSM 44701T), isolated from a smear-ripened cheese.</title>
        <authorList>
            <consortium name="US DOE Joint Genome Institute (JGI-PGF)"/>
            <person name="Walter F."/>
            <person name="Albersmeier A."/>
            <person name="Kalinowski J."/>
            <person name="Ruckert C."/>
        </authorList>
    </citation>
    <scope>NUCLEOTIDE SEQUENCE</scope>
    <source>
        <strain evidence="3">CGMCC 1.6293</strain>
    </source>
</reference>
<accession>A0A917TA82</accession>
<dbReference type="InterPro" id="IPR003675">
    <property type="entry name" value="Rce1/LyrA-like_dom"/>
</dbReference>
<reference evidence="3" key="2">
    <citation type="submission" date="2020-09" db="EMBL/GenBank/DDBJ databases">
        <authorList>
            <person name="Sun Q."/>
            <person name="Zhou Y."/>
        </authorList>
    </citation>
    <scope>NUCLEOTIDE SEQUENCE</scope>
    <source>
        <strain evidence="3">CGMCC 1.6293</strain>
    </source>
</reference>
<comment type="caution">
    <text evidence="3">The sequence shown here is derived from an EMBL/GenBank/DDBJ whole genome shotgun (WGS) entry which is preliminary data.</text>
</comment>
<dbReference type="AlphaFoldDB" id="A0A917TA82"/>
<proteinExistence type="predicted"/>
<evidence type="ECO:0000313" key="4">
    <source>
        <dbReference type="Proteomes" id="UP000649829"/>
    </source>
</evidence>
<gene>
    <name evidence="3" type="ORF">GCM10011534_41560</name>
</gene>
<evidence type="ECO:0000256" key="1">
    <source>
        <dbReference type="SAM" id="Phobius"/>
    </source>
</evidence>
<name>A0A917TA82_9RHOB</name>
<feature type="transmembrane region" description="Helical" evidence="1">
    <location>
        <begin position="139"/>
        <end position="159"/>
    </location>
</feature>
<keyword evidence="1" id="KW-0812">Transmembrane</keyword>
<dbReference type="Proteomes" id="UP000649829">
    <property type="component" value="Unassembled WGS sequence"/>
</dbReference>
<dbReference type="GO" id="GO:0004175">
    <property type="term" value="F:endopeptidase activity"/>
    <property type="evidence" value="ECO:0007669"/>
    <property type="project" value="UniProtKB-ARBA"/>
</dbReference>
<feature type="transmembrane region" description="Helical" evidence="1">
    <location>
        <begin position="240"/>
        <end position="262"/>
    </location>
</feature>
<feature type="transmembrane region" description="Helical" evidence="1">
    <location>
        <begin position="97"/>
        <end position="119"/>
    </location>
</feature>
<evidence type="ECO:0000259" key="2">
    <source>
        <dbReference type="Pfam" id="PF02517"/>
    </source>
</evidence>
<dbReference type="EMBL" id="BMLF01000007">
    <property type="protein sequence ID" value="GGM15193.1"/>
    <property type="molecule type" value="Genomic_DNA"/>
</dbReference>
<dbReference type="RefSeq" id="WP_028286616.1">
    <property type="nucleotide sequence ID" value="NZ_BMLF01000007.1"/>
</dbReference>
<feature type="transmembrane region" description="Helical" evidence="1">
    <location>
        <begin position="67"/>
        <end position="85"/>
    </location>
</feature>
<feature type="domain" description="CAAX prenyl protease 2/Lysostaphin resistance protein A-like" evidence="2">
    <location>
        <begin position="145"/>
        <end position="240"/>
    </location>
</feature>
<keyword evidence="4" id="KW-1185">Reference proteome</keyword>
<feature type="transmembrane region" description="Helical" evidence="1">
    <location>
        <begin position="207"/>
        <end position="228"/>
    </location>
</feature>
<feature type="transmembrane region" description="Helical" evidence="1">
    <location>
        <begin position="282"/>
        <end position="302"/>
    </location>
</feature>
<dbReference type="Pfam" id="PF02517">
    <property type="entry name" value="Rce1-like"/>
    <property type="match status" value="1"/>
</dbReference>